<evidence type="ECO:0000313" key="1">
    <source>
        <dbReference type="EMBL" id="KZP13890.1"/>
    </source>
</evidence>
<sequence length="114" mass="12848">MAHDTRPPPLPLQQYIISLSFSNSLLKARTEHHAQCSWSYLLLAPDAAPSCMPMEQIWYHVHRVLPDQTCINHTPQSTPFALTTRHPTPTFLDLTLGSCAMLCKVQCDHPEPSD</sequence>
<dbReference type="EMBL" id="KV417626">
    <property type="protein sequence ID" value="KZP13890.1"/>
    <property type="molecule type" value="Genomic_DNA"/>
</dbReference>
<dbReference type="AlphaFoldDB" id="A0A166CQ12"/>
<evidence type="ECO:0000313" key="2">
    <source>
        <dbReference type="Proteomes" id="UP000076532"/>
    </source>
</evidence>
<accession>A0A166CQ12</accession>
<organism evidence="1 2">
    <name type="scientific">Athelia psychrophila</name>
    <dbReference type="NCBI Taxonomy" id="1759441"/>
    <lineage>
        <taxon>Eukaryota</taxon>
        <taxon>Fungi</taxon>
        <taxon>Dikarya</taxon>
        <taxon>Basidiomycota</taxon>
        <taxon>Agaricomycotina</taxon>
        <taxon>Agaricomycetes</taxon>
        <taxon>Agaricomycetidae</taxon>
        <taxon>Atheliales</taxon>
        <taxon>Atheliaceae</taxon>
        <taxon>Athelia</taxon>
    </lineage>
</organism>
<gene>
    <name evidence="1" type="ORF">FIBSPDRAFT_1049153</name>
</gene>
<protein>
    <submittedName>
        <fullName evidence="1">Uncharacterized protein</fullName>
    </submittedName>
</protein>
<name>A0A166CQ12_9AGAM</name>
<proteinExistence type="predicted"/>
<keyword evidence="2" id="KW-1185">Reference proteome</keyword>
<reference evidence="1 2" key="1">
    <citation type="journal article" date="2016" name="Mol. Biol. Evol.">
        <title>Comparative Genomics of Early-Diverging Mushroom-Forming Fungi Provides Insights into the Origins of Lignocellulose Decay Capabilities.</title>
        <authorList>
            <person name="Nagy L.G."/>
            <person name="Riley R."/>
            <person name="Tritt A."/>
            <person name="Adam C."/>
            <person name="Daum C."/>
            <person name="Floudas D."/>
            <person name="Sun H."/>
            <person name="Yadav J.S."/>
            <person name="Pangilinan J."/>
            <person name="Larsson K.H."/>
            <person name="Matsuura K."/>
            <person name="Barry K."/>
            <person name="Labutti K."/>
            <person name="Kuo R."/>
            <person name="Ohm R.A."/>
            <person name="Bhattacharya S.S."/>
            <person name="Shirouzu T."/>
            <person name="Yoshinaga Y."/>
            <person name="Martin F.M."/>
            <person name="Grigoriev I.V."/>
            <person name="Hibbett D.S."/>
        </authorList>
    </citation>
    <scope>NUCLEOTIDE SEQUENCE [LARGE SCALE GENOMIC DNA]</scope>
    <source>
        <strain evidence="1 2">CBS 109695</strain>
    </source>
</reference>
<dbReference type="Proteomes" id="UP000076532">
    <property type="component" value="Unassembled WGS sequence"/>
</dbReference>